<evidence type="ECO:0000256" key="1">
    <source>
        <dbReference type="SAM" id="Phobius"/>
    </source>
</evidence>
<dbReference type="Proteomes" id="UP000245812">
    <property type="component" value="Unassembled WGS sequence"/>
</dbReference>
<feature type="transmembrane region" description="Helical" evidence="1">
    <location>
        <begin position="12"/>
        <end position="39"/>
    </location>
</feature>
<feature type="transmembrane region" description="Helical" evidence="1">
    <location>
        <begin position="156"/>
        <end position="177"/>
    </location>
</feature>
<feature type="transmembrane region" description="Helical" evidence="1">
    <location>
        <begin position="105"/>
        <end position="125"/>
    </location>
</feature>
<name>A0A316IBJ1_9GAMM</name>
<keyword evidence="3" id="KW-1185">Reference proteome</keyword>
<accession>A0A316IBJ1</accession>
<evidence type="ECO:0000313" key="3">
    <source>
        <dbReference type="Proteomes" id="UP000245812"/>
    </source>
</evidence>
<proteinExistence type="predicted"/>
<feature type="transmembrane region" description="Helical" evidence="1">
    <location>
        <begin position="45"/>
        <end position="64"/>
    </location>
</feature>
<dbReference type="EMBL" id="QGHC01000004">
    <property type="protein sequence ID" value="PWK89740.1"/>
    <property type="molecule type" value="Genomic_DNA"/>
</dbReference>
<keyword evidence="1" id="KW-1133">Transmembrane helix</keyword>
<feature type="transmembrane region" description="Helical" evidence="1">
    <location>
        <begin position="131"/>
        <end position="149"/>
    </location>
</feature>
<organism evidence="2 3">
    <name type="scientific">Fulvimonas soli</name>
    <dbReference type="NCBI Taxonomy" id="155197"/>
    <lineage>
        <taxon>Bacteria</taxon>
        <taxon>Pseudomonadati</taxon>
        <taxon>Pseudomonadota</taxon>
        <taxon>Gammaproteobacteria</taxon>
        <taxon>Lysobacterales</taxon>
        <taxon>Rhodanobacteraceae</taxon>
        <taxon>Fulvimonas</taxon>
    </lineage>
</organism>
<dbReference type="RefSeq" id="WP_109722866.1">
    <property type="nucleotide sequence ID" value="NZ_MSZV01000007.1"/>
</dbReference>
<dbReference type="OrthoDB" id="7265777at2"/>
<reference evidence="2 3" key="1">
    <citation type="submission" date="2018-05" db="EMBL/GenBank/DDBJ databases">
        <title>Genomic Encyclopedia of Type Strains, Phase IV (KMG-IV): sequencing the most valuable type-strain genomes for metagenomic binning, comparative biology and taxonomic classification.</title>
        <authorList>
            <person name="Goeker M."/>
        </authorList>
    </citation>
    <scope>NUCLEOTIDE SEQUENCE [LARGE SCALE GENOMIC DNA]</scope>
    <source>
        <strain evidence="2 3">DSM 14263</strain>
    </source>
</reference>
<dbReference type="AlphaFoldDB" id="A0A316IBJ1"/>
<evidence type="ECO:0000313" key="2">
    <source>
        <dbReference type="EMBL" id="PWK89740.1"/>
    </source>
</evidence>
<sequence>MSRLAGRGAAYRLDLVAGLTDGILTALTLGAGHMLAAAAPATPGLAFRVAGAAAVSGAFVFLVAHYADLRGELVEAERQLNLVAHGRFATSRLGRAVFREAVSKAAMASLCTFAGALLPMLVGALAWLPRWTPIAVSIVALCLLGWLLARTVFGRPLYWVLALGAAGGLLAWLGAALKIA</sequence>
<keyword evidence="1" id="KW-0812">Transmembrane</keyword>
<comment type="caution">
    <text evidence="2">The sequence shown here is derived from an EMBL/GenBank/DDBJ whole genome shotgun (WGS) entry which is preliminary data.</text>
</comment>
<protein>
    <submittedName>
        <fullName evidence="2">VIT1/CCC1 family predicted Fe2+/Mn2+ transporter</fullName>
    </submittedName>
</protein>
<gene>
    <name evidence="2" type="ORF">C7456_10489</name>
</gene>
<keyword evidence="1" id="KW-0472">Membrane</keyword>